<evidence type="ECO:0000313" key="1">
    <source>
        <dbReference type="EMBL" id="CEJ58544.1"/>
    </source>
</evidence>
<sequence>MSSNLPMPCAIRNLSSYPLPGKHVPQVVIEINGEKDGGKRTFSTLDLVEGTAVVTVTQETYLGHVDITFEGSSTTSASRAVSFVPGRRKASHKFLRLRQPIDNFQETRLVPGQSYKFPFSFEVPESISSQQCDHSTKDAEVEEAHTQLPPTFESRSSKFWQSTAGGWAPKACRISYKIRVVLSEKSQPFTGTTSSKVCDVSRSLRIMPAAKMAKVLGCPLHYLVHEKQSECRSLGRNLGNLQVAAEEPRKIQISAMRTGMNKISASAAELHITFDPKTNIPPPQLCKIRSKLEVATYYGTTPWEDYPTTKEMECASTDREAYVTTTPLQSLDLSSIQWERLPSFYAAKVKLADSASEYSVSSSGTSPEHSYTVSVTVPINIPEEQALVPTFHSCLVSRTYAIDLVLSYQVPSAICKSTMNMRIPIEVVFGRWES</sequence>
<dbReference type="AlphaFoldDB" id="A0A0F7TPB0"/>
<dbReference type="STRING" id="104259.A0A0F7TPB0"/>
<dbReference type="InterPro" id="IPR039634">
    <property type="entry name" value="Bul1-like"/>
</dbReference>
<dbReference type="PANTHER" id="PTHR31904">
    <property type="entry name" value="BYPASS OF STOP CODON PROTEIN 5-RELATED"/>
    <property type="match status" value="1"/>
</dbReference>
<dbReference type="InterPro" id="IPR014752">
    <property type="entry name" value="Arrestin-like_C"/>
</dbReference>
<dbReference type="Gene3D" id="2.60.40.640">
    <property type="match status" value="1"/>
</dbReference>
<accession>A0A0F7TPB0</accession>
<protein>
    <submittedName>
        <fullName evidence="1">Uncharacterized protein</fullName>
    </submittedName>
</protein>
<evidence type="ECO:0000313" key="2">
    <source>
        <dbReference type="Proteomes" id="UP000042958"/>
    </source>
</evidence>
<name>A0A0F7TPB0_PENBI</name>
<gene>
    <name evidence="1" type="ORF">PMG11_07198</name>
</gene>
<dbReference type="OrthoDB" id="2283785at2759"/>
<reference evidence="2" key="1">
    <citation type="journal article" date="2015" name="Genome Announc.">
        <title>Draft genome sequence of the fungus Penicillium brasilianum MG11.</title>
        <authorList>
            <person name="Horn F."/>
            <person name="Linde J."/>
            <person name="Mattern D.J."/>
            <person name="Walther G."/>
            <person name="Guthke R."/>
            <person name="Brakhage A.A."/>
            <person name="Valiante V."/>
        </authorList>
    </citation>
    <scope>NUCLEOTIDE SEQUENCE [LARGE SCALE GENOMIC DNA]</scope>
    <source>
        <strain evidence="2">MG11</strain>
    </source>
</reference>
<dbReference type="EMBL" id="CDHK01000006">
    <property type="protein sequence ID" value="CEJ58544.1"/>
    <property type="molecule type" value="Genomic_DNA"/>
</dbReference>
<dbReference type="Proteomes" id="UP000042958">
    <property type="component" value="Unassembled WGS sequence"/>
</dbReference>
<organism evidence="1 2">
    <name type="scientific">Penicillium brasilianum</name>
    <dbReference type="NCBI Taxonomy" id="104259"/>
    <lineage>
        <taxon>Eukaryota</taxon>
        <taxon>Fungi</taxon>
        <taxon>Dikarya</taxon>
        <taxon>Ascomycota</taxon>
        <taxon>Pezizomycotina</taxon>
        <taxon>Eurotiomycetes</taxon>
        <taxon>Eurotiomycetidae</taxon>
        <taxon>Eurotiales</taxon>
        <taxon>Aspergillaceae</taxon>
        <taxon>Penicillium</taxon>
    </lineage>
</organism>
<dbReference type="PANTHER" id="PTHR31904:SF1">
    <property type="entry name" value="BYPASS OF STOP CODON PROTEIN 5-RELATED"/>
    <property type="match status" value="1"/>
</dbReference>
<keyword evidence="2" id="KW-1185">Reference proteome</keyword>
<proteinExistence type="predicted"/>